<dbReference type="Gene3D" id="1.10.1470.10">
    <property type="entry name" value="YjbJ"/>
    <property type="match status" value="1"/>
</dbReference>
<dbReference type="Proteomes" id="UP001174932">
    <property type="component" value="Unassembled WGS sequence"/>
</dbReference>
<reference evidence="3" key="1">
    <citation type="journal article" date="2015" name="Int. J. Syst. Evol. Microbiol.">
        <title>Rhizobium alvei sp. nov., isolated from a freshwater river.</title>
        <authorList>
            <person name="Sheu S.Y."/>
            <person name="Huang H.W."/>
            <person name="Young C.C."/>
            <person name="Chen W.M."/>
        </authorList>
    </citation>
    <scope>NUCLEOTIDE SEQUENCE</scope>
    <source>
        <strain evidence="3">TNR-22</strain>
    </source>
</reference>
<evidence type="ECO:0000259" key="2">
    <source>
        <dbReference type="Pfam" id="PF05532"/>
    </source>
</evidence>
<dbReference type="SUPFAM" id="SSF69047">
    <property type="entry name" value="Hypothetical protein YjbJ"/>
    <property type="match status" value="1"/>
</dbReference>
<accession>A0ABT8YP15</accession>
<evidence type="ECO:0000256" key="1">
    <source>
        <dbReference type="ARBA" id="ARBA00009129"/>
    </source>
</evidence>
<gene>
    <name evidence="3" type="ORF">Q4481_15945</name>
</gene>
<dbReference type="InterPro" id="IPR036629">
    <property type="entry name" value="YjbJ_sf"/>
</dbReference>
<comment type="similarity">
    <text evidence="1">Belongs to the UPF0337 (CsbD) family.</text>
</comment>
<keyword evidence="4" id="KW-1185">Reference proteome</keyword>
<dbReference type="RefSeq" id="WP_304377397.1">
    <property type="nucleotide sequence ID" value="NZ_JAUOZU010000012.1"/>
</dbReference>
<evidence type="ECO:0000313" key="3">
    <source>
        <dbReference type="EMBL" id="MDO6965460.1"/>
    </source>
</evidence>
<protein>
    <submittedName>
        <fullName evidence="3">CsbD family protein</fullName>
    </submittedName>
</protein>
<dbReference type="InterPro" id="IPR008462">
    <property type="entry name" value="CsbD"/>
</dbReference>
<dbReference type="Pfam" id="PF05532">
    <property type="entry name" value="CsbD"/>
    <property type="match status" value="1"/>
</dbReference>
<comment type="caution">
    <text evidence="3">The sequence shown here is derived from an EMBL/GenBank/DDBJ whole genome shotgun (WGS) entry which is preliminary data.</text>
</comment>
<reference evidence="3" key="2">
    <citation type="submission" date="2023-07" db="EMBL/GenBank/DDBJ databases">
        <authorList>
            <person name="Shen H."/>
        </authorList>
    </citation>
    <scope>NUCLEOTIDE SEQUENCE</scope>
    <source>
        <strain evidence="3">TNR-22</strain>
    </source>
</reference>
<feature type="domain" description="CsbD-like" evidence="2">
    <location>
        <begin position="4"/>
        <end position="56"/>
    </location>
</feature>
<evidence type="ECO:0000313" key="4">
    <source>
        <dbReference type="Proteomes" id="UP001174932"/>
    </source>
</evidence>
<sequence length="56" mass="5799">MNKDHIKGAIKQVEGKSKAVAGNLIGSPKLVIEGKTEAAVGKVQSAVGTLKDKVKK</sequence>
<organism evidence="3 4">
    <name type="scientific">Rhizobium alvei</name>
    <dbReference type="NCBI Taxonomy" id="1132659"/>
    <lineage>
        <taxon>Bacteria</taxon>
        <taxon>Pseudomonadati</taxon>
        <taxon>Pseudomonadota</taxon>
        <taxon>Alphaproteobacteria</taxon>
        <taxon>Hyphomicrobiales</taxon>
        <taxon>Rhizobiaceae</taxon>
        <taxon>Rhizobium/Agrobacterium group</taxon>
        <taxon>Rhizobium</taxon>
    </lineage>
</organism>
<proteinExistence type="inferred from homology"/>
<name>A0ABT8YP15_9HYPH</name>
<dbReference type="EMBL" id="JAUOZU010000012">
    <property type="protein sequence ID" value="MDO6965460.1"/>
    <property type="molecule type" value="Genomic_DNA"/>
</dbReference>